<comment type="caution">
    <text evidence="1">The sequence shown here is derived from an EMBL/GenBank/DDBJ whole genome shotgun (WGS) entry which is preliminary data.</text>
</comment>
<dbReference type="AlphaFoldDB" id="A0A5N5SQB9"/>
<sequence length="46" mass="5479">MFSPLKLKFLPKVEAQQLFNATDKGFRPQLSDGLRRTQVKFYHFHL</sequence>
<evidence type="ECO:0000313" key="2">
    <source>
        <dbReference type="Proteomes" id="UP000326759"/>
    </source>
</evidence>
<proteinExistence type="predicted"/>
<reference evidence="1 2" key="1">
    <citation type="journal article" date="2019" name="PLoS Biol.">
        <title>Sex chromosomes control vertical transmission of feminizing Wolbachia symbionts in an isopod.</title>
        <authorList>
            <person name="Becking T."/>
            <person name="Chebbi M.A."/>
            <person name="Giraud I."/>
            <person name="Moumen B."/>
            <person name="Laverre T."/>
            <person name="Caubet Y."/>
            <person name="Peccoud J."/>
            <person name="Gilbert C."/>
            <person name="Cordaux R."/>
        </authorList>
    </citation>
    <scope>NUCLEOTIDE SEQUENCE [LARGE SCALE GENOMIC DNA]</scope>
    <source>
        <strain evidence="1">ANa2</strain>
        <tissue evidence="1">Whole body excluding digestive tract and cuticle</tissue>
    </source>
</reference>
<dbReference type="EMBL" id="SEYY01021545">
    <property type="protein sequence ID" value="KAB7496283.1"/>
    <property type="molecule type" value="Genomic_DNA"/>
</dbReference>
<name>A0A5N5SQB9_9CRUS</name>
<evidence type="ECO:0000313" key="1">
    <source>
        <dbReference type="EMBL" id="KAB7496283.1"/>
    </source>
</evidence>
<protein>
    <submittedName>
        <fullName evidence="1">Uncharacterized protein</fullName>
    </submittedName>
</protein>
<accession>A0A5N5SQB9</accession>
<keyword evidence="2" id="KW-1185">Reference proteome</keyword>
<organism evidence="1 2">
    <name type="scientific">Armadillidium nasatum</name>
    <dbReference type="NCBI Taxonomy" id="96803"/>
    <lineage>
        <taxon>Eukaryota</taxon>
        <taxon>Metazoa</taxon>
        <taxon>Ecdysozoa</taxon>
        <taxon>Arthropoda</taxon>
        <taxon>Crustacea</taxon>
        <taxon>Multicrustacea</taxon>
        <taxon>Malacostraca</taxon>
        <taxon>Eumalacostraca</taxon>
        <taxon>Peracarida</taxon>
        <taxon>Isopoda</taxon>
        <taxon>Oniscidea</taxon>
        <taxon>Crinocheta</taxon>
        <taxon>Armadillidiidae</taxon>
        <taxon>Armadillidium</taxon>
    </lineage>
</organism>
<gene>
    <name evidence="1" type="ORF">Anas_07062</name>
</gene>
<dbReference type="Proteomes" id="UP000326759">
    <property type="component" value="Unassembled WGS sequence"/>
</dbReference>